<name>A0AAV4FH74_9GAST</name>
<gene>
    <name evidence="2" type="ORF">ElyMa_002117200</name>
</gene>
<organism evidence="2 3">
    <name type="scientific">Elysia marginata</name>
    <dbReference type="NCBI Taxonomy" id="1093978"/>
    <lineage>
        <taxon>Eukaryota</taxon>
        <taxon>Metazoa</taxon>
        <taxon>Spiralia</taxon>
        <taxon>Lophotrochozoa</taxon>
        <taxon>Mollusca</taxon>
        <taxon>Gastropoda</taxon>
        <taxon>Heterobranchia</taxon>
        <taxon>Euthyneura</taxon>
        <taxon>Panpulmonata</taxon>
        <taxon>Sacoglossa</taxon>
        <taxon>Placobranchoidea</taxon>
        <taxon>Plakobranchidae</taxon>
        <taxon>Elysia</taxon>
    </lineage>
</organism>
<evidence type="ECO:0000256" key="1">
    <source>
        <dbReference type="SAM" id="MobiDB-lite"/>
    </source>
</evidence>
<feature type="region of interest" description="Disordered" evidence="1">
    <location>
        <begin position="69"/>
        <end position="89"/>
    </location>
</feature>
<proteinExistence type="predicted"/>
<dbReference type="Proteomes" id="UP000762676">
    <property type="component" value="Unassembled WGS sequence"/>
</dbReference>
<accession>A0AAV4FH74</accession>
<reference evidence="2 3" key="1">
    <citation type="journal article" date="2021" name="Elife">
        <title>Chloroplast acquisition without the gene transfer in kleptoplastic sea slugs, Plakobranchus ocellatus.</title>
        <authorList>
            <person name="Maeda T."/>
            <person name="Takahashi S."/>
            <person name="Yoshida T."/>
            <person name="Shimamura S."/>
            <person name="Takaki Y."/>
            <person name="Nagai Y."/>
            <person name="Toyoda A."/>
            <person name="Suzuki Y."/>
            <person name="Arimoto A."/>
            <person name="Ishii H."/>
            <person name="Satoh N."/>
            <person name="Nishiyama T."/>
            <person name="Hasebe M."/>
            <person name="Maruyama T."/>
            <person name="Minagawa J."/>
            <person name="Obokata J."/>
            <person name="Shigenobu S."/>
        </authorList>
    </citation>
    <scope>NUCLEOTIDE SEQUENCE [LARGE SCALE GENOMIC DNA]</scope>
</reference>
<dbReference type="EMBL" id="BMAT01004396">
    <property type="protein sequence ID" value="GFR72628.1"/>
    <property type="molecule type" value="Genomic_DNA"/>
</dbReference>
<dbReference type="AlphaFoldDB" id="A0AAV4FH74"/>
<feature type="region of interest" description="Disordered" evidence="1">
    <location>
        <begin position="1"/>
        <end position="46"/>
    </location>
</feature>
<keyword evidence="3" id="KW-1185">Reference proteome</keyword>
<evidence type="ECO:0000313" key="2">
    <source>
        <dbReference type="EMBL" id="GFR72628.1"/>
    </source>
</evidence>
<sequence length="89" mass="9858">MLETVLVQQQTSRSLPQEHSARLDESPQSLAAAPIKPLTPSIDQQPAHRSIMIKTGENGIDLLDFDQTTTGIKSEEKQTARYNRGADKK</sequence>
<feature type="compositionally biased region" description="Basic and acidic residues" evidence="1">
    <location>
        <begin position="73"/>
        <end position="89"/>
    </location>
</feature>
<comment type="caution">
    <text evidence="2">The sequence shown here is derived from an EMBL/GenBank/DDBJ whole genome shotgun (WGS) entry which is preliminary data.</text>
</comment>
<evidence type="ECO:0000313" key="3">
    <source>
        <dbReference type="Proteomes" id="UP000762676"/>
    </source>
</evidence>
<feature type="compositionally biased region" description="Polar residues" evidence="1">
    <location>
        <begin position="1"/>
        <end position="17"/>
    </location>
</feature>
<protein>
    <submittedName>
        <fullName evidence="2">Uncharacterized protein</fullName>
    </submittedName>
</protein>